<evidence type="ECO:0000313" key="1">
    <source>
        <dbReference type="EMBL" id="PIK34949.1"/>
    </source>
</evidence>
<sequence length="239" mass="27153">MRKAKESWIEQQCQDLEENLSSNNSKKAYQLVKDLTSTKQGRATTIQDKEGNCLTEEQDILKRWTEYCSELYNHIADVDQEILDVPPATNTDNHPILREEVEAAVRSLKKGKSAGVDNIPAELIQAGGEAVINTLHTICKKIWQTGNWPTPWTQSLVITLPKKGNLQQCQNYRTISLICHPSKVMLKILLNRLKPQAEAIIAEEQAGFRAGRSTTEQIFNLRILCERYLQHHKTSTMSL</sequence>
<dbReference type="AlphaFoldDB" id="A0A2G8JGW0"/>
<keyword evidence="2" id="KW-1185">Reference proteome</keyword>
<dbReference type="InterPro" id="IPR043502">
    <property type="entry name" value="DNA/RNA_pol_sf"/>
</dbReference>
<comment type="caution">
    <text evidence="1">The sequence shown here is derived from an EMBL/GenBank/DDBJ whole genome shotgun (WGS) entry which is preliminary data.</text>
</comment>
<accession>A0A2G8JGW0</accession>
<organism evidence="1 2">
    <name type="scientific">Stichopus japonicus</name>
    <name type="common">Sea cucumber</name>
    <dbReference type="NCBI Taxonomy" id="307972"/>
    <lineage>
        <taxon>Eukaryota</taxon>
        <taxon>Metazoa</taxon>
        <taxon>Echinodermata</taxon>
        <taxon>Eleutherozoa</taxon>
        <taxon>Echinozoa</taxon>
        <taxon>Holothuroidea</taxon>
        <taxon>Aspidochirotacea</taxon>
        <taxon>Aspidochirotida</taxon>
        <taxon>Stichopodidae</taxon>
        <taxon>Apostichopus</taxon>
    </lineage>
</organism>
<protein>
    <submittedName>
        <fullName evidence="1">Uncharacterized protein</fullName>
    </submittedName>
</protein>
<name>A0A2G8JGW0_STIJA</name>
<dbReference type="SUPFAM" id="SSF56672">
    <property type="entry name" value="DNA/RNA polymerases"/>
    <property type="match status" value="1"/>
</dbReference>
<dbReference type="Proteomes" id="UP000230750">
    <property type="component" value="Unassembled WGS sequence"/>
</dbReference>
<reference evidence="1 2" key="1">
    <citation type="journal article" date="2017" name="PLoS Biol.">
        <title>The sea cucumber genome provides insights into morphological evolution and visceral regeneration.</title>
        <authorList>
            <person name="Zhang X."/>
            <person name="Sun L."/>
            <person name="Yuan J."/>
            <person name="Sun Y."/>
            <person name="Gao Y."/>
            <person name="Zhang L."/>
            <person name="Li S."/>
            <person name="Dai H."/>
            <person name="Hamel J.F."/>
            <person name="Liu C."/>
            <person name="Yu Y."/>
            <person name="Liu S."/>
            <person name="Lin W."/>
            <person name="Guo K."/>
            <person name="Jin S."/>
            <person name="Xu P."/>
            <person name="Storey K.B."/>
            <person name="Huan P."/>
            <person name="Zhang T."/>
            <person name="Zhou Y."/>
            <person name="Zhang J."/>
            <person name="Lin C."/>
            <person name="Li X."/>
            <person name="Xing L."/>
            <person name="Huo D."/>
            <person name="Sun M."/>
            <person name="Wang L."/>
            <person name="Mercier A."/>
            <person name="Li F."/>
            <person name="Yang H."/>
            <person name="Xiang J."/>
        </authorList>
    </citation>
    <scope>NUCLEOTIDE SEQUENCE [LARGE SCALE GENOMIC DNA]</scope>
    <source>
        <strain evidence="1">Shaxun</strain>
        <tissue evidence="1">Muscle</tissue>
    </source>
</reference>
<dbReference type="PANTHER" id="PTHR19446">
    <property type="entry name" value="REVERSE TRANSCRIPTASES"/>
    <property type="match status" value="1"/>
</dbReference>
<proteinExistence type="predicted"/>
<gene>
    <name evidence="1" type="ORF">BSL78_28226</name>
</gene>
<dbReference type="EMBL" id="MRZV01002029">
    <property type="protein sequence ID" value="PIK34949.1"/>
    <property type="molecule type" value="Genomic_DNA"/>
</dbReference>
<evidence type="ECO:0000313" key="2">
    <source>
        <dbReference type="Proteomes" id="UP000230750"/>
    </source>
</evidence>
<dbReference type="STRING" id="307972.A0A2G8JGW0"/>
<dbReference type="OrthoDB" id="10049057at2759"/>